<dbReference type="Proteomes" id="UP000095286">
    <property type="component" value="Unplaced"/>
</dbReference>
<evidence type="ECO:0000313" key="2">
    <source>
        <dbReference type="WBParaSite" id="RSKR_0000578050.1"/>
    </source>
</evidence>
<dbReference type="WBParaSite" id="RSKR_0000578050.1">
    <property type="protein sequence ID" value="RSKR_0000578050.1"/>
    <property type="gene ID" value="RSKR_0000578050"/>
</dbReference>
<organism evidence="1 2">
    <name type="scientific">Rhabditophanes sp. KR3021</name>
    <dbReference type="NCBI Taxonomy" id="114890"/>
    <lineage>
        <taxon>Eukaryota</taxon>
        <taxon>Metazoa</taxon>
        <taxon>Ecdysozoa</taxon>
        <taxon>Nematoda</taxon>
        <taxon>Chromadorea</taxon>
        <taxon>Rhabditida</taxon>
        <taxon>Tylenchina</taxon>
        <taxon>Panagrolaimomorpha</taxon>
        <taxon>Strongyloidoidea</taxon>
        <taxon>Alloionematidae</taxon>
        <taxon>Rhabditophanes</taxon>
    </lineage>
</organism>
<evidence type="ECO:0000313" key="1">
    <source>
        <dbReference type="Proteomes" id="UP000095286"/>
    </source>
</evidence>
<reference evidence="2" key="1">
    <citation type="submission" date="2016-11" db="UniProtKB">
        <authorList>
            <consortium name="WormBaseParasite"/>
        </authorList>
    </citation>
    <scope>IDENTIFICATION</scope>
    <source>
        <strain evidence="2">KR3021</strain>
    </source>
</reference>
<proteinExistence type="predicted"/>
<name>A0AC35TZH2_9BILA</name>
<protein>
    <submittedName>
        <fullName evidence="2">G_PROTEIN_RECEP_F1_2 domain-containing protein</fullName>
    </submittedName>
</protein>
<sequence>LMTKKGYAIYNEIYCIERQNYTVGVNEKTYGLISYYIYSYLLPITAAFGMIGALICIIVFTRPQMRSSLNIFLAGLSFYDFILLSCSIVIYPMLTNCENNKVSSSCRVFAKFSLILYPFSLIAQTASVFTCVAITVDRFLAVKYPLRTIMWSTPSRAFAITISIGVISFIYKLPSFRETELDGCGFLMVSDMRRSKWYSTLYLTYSYLIFMLVIPWITMIILNTTIVRAVHKAYIIRRALTKQSVDEKERRCTIMAVVICIIFVLLNLPAGINFLIDMVDIKLDRNSAFGHLRVPISNLLVTINSACNLIIYSIFGRRFRRMCTKLFCSCLKKKNYQYLTQIAQQSEGNDVSKKFSNVLQQKVR</sequence>
<accession>A0AC35TZH2</accession>